<feature type="non-terminal residue" evidence="1">
    <location>
        <position position="1"/>
    </location>
</feature>
<dbReference type="EMBL" id="MU266434">
    <property type="protein sequence ID" value="KAH7924063.1"/>
    <property type="molecule type" value="Genomic_DNA"/>
</dbReference>
<dbReference type="Proteomes" id="UP000790709">
    <property type="component" value="Unassembled WGS sequence"/>
</dbReference>
<comment type="caution">
    <text evidence="1">The sequence shown here is derived from an EMBL/GenBank/DDBJ whole genome shotgun (WGS) entry which is preliminary data.</text>
</comment>
<gene>
    <name evidence="1" type="ORF">BV22DRAFT_1035572</name>
</gene>
<proteinExistence type="predicted"/>
<name>A0ACB8BFM9_9AGAM</name>
<keyword evidence="2" id="KW-1185">Reference proteome</keyword>
<evidence type="ECO:0000313" key="2">
    <source>
        <dbReference type="Proteomes" id="UP000790709"/>
    </source>
</evidence>
<organism evidence="1 2">
    <name type="scientific">Leucogyrophana mollusca</name>
    <dbReference type="NCBI Taxonomy" id="85980"/>
    <lineage>
        <taxon>Eukaryota</taxon>
        <taxon>Fungi</taxon>
        <taxon>Dikarya</taxon>
        <taxon>Basidiomycota</taxon>
        <taxon>Agaricomycotina</taxon>
        <taxon>Agaricomycetes</taxon>
        <taxon>Agaricomycetidae</taxon>
        <taxon>Boletales</taxon>
        <taxon>Boletales incertae sedis</taxon>
        <taxon>Leucogyrophana</taxon>
    </lineage>
</organism>
<protein>
    <submittedName>
        <fullName evidence="1">Uncharacterized protein</fullName>
    </submittedName>
</protein>
<sequence>MNSQITLVAPSTPTHASVTLEFERDVMTSTTITVRGNSTPCYSVDSARAGTFKPNLKTVIREGDRVLASVERRDMLPDQLSLHGSPPMALSKWLKSPITSSFPITFEESGRKYLWRRDSGGKLQLYMENANSDAIAWFHPSRLTFGADGGNRVLHPASLSLTPEADIMRETVLISCILVLQKMRAKERTGETAGLLTTQGLTYGILTASY</sequence>
<accession>A0ACB8BFM9</accession>
<reference evidence="1" key="1">
    <citation type="journal article" date="2021" name="New Phytol.">
        <title>Evolutionary innovations through gain and loss of genes in the ectomycorrhizal Boletales.</title>
        <authorList>
            <person name="Wu G."/>
            <person name="Miyauchi S."/>
            <person name="Morin E."/>
            <person name="Kuo A."/>
            <person name="Drula E."/>
            <person name="Varga T."/>
            <person name="Kohler A."/>
            <person name="Feng B."/>
            <person name="Cao Y."/>
            <person name="Lipzen A."/>
            <person name="Daum C."/>
            <person name="Hundley H."/>
            <person name="Pangilinan J."/>
            <person name="Johnson J."/>
            <person name="Barry K."/>
            <person name="LaButti K."/>
            <person name="Ng V."/>
            <person name="Ahrendt S."/>
            <person name="Min B."/>
            <person name="Choi I.G."/>
            <person name="Park H."/>
            <person name="Plett J.M."/>
            <person name="Magnuson J."/>
            <person name="Spatafora J.W."/>
            <person name="Nagy L.G."/>
            <person name="Henrissat B."/>
            <person name="Grigoriev I.V."/>
            <person name="Yang Z.L."/>
            <person name="Xu J."/>
            <person name="Martin F.M."/>
        </authorList>
    </citation>
    <scope>NUCLEOTIDE SEQUENCE</scope>
    <source>
        <strain evidence="1">KUC20120723A-06</strain>
    </source>
</reference>
<evidence type="ECO:0000313" key="1">
    <source>
        <dbReference type="EMBL" id="KAH7924063.1"/>
    </source>
</evidence>